<accession>A0A023BTY2</accession>
<name>A0A023BTY2_9FLAO</name>
<proteinExistence type="predicted"/>
<dbReference type="EMBL" id="AQRA01000005">
    <property type="protein sequence ID" value="EZH73440.1"/>
    <property type="molecule type" value="Genomic_DNA"/>
</dbReference>
<dbReference type="OrthoDB" id="1163798at2"/>
<reference evidence="2 3" key="1">
    <citation type="submission" date="2014-04" db="EMBL/GenBank/DDBJ databases">
        <title>Aquimarina sp. 22II-S11-z7 Genome Sequencing.</title>
        <authorList>
            <person name="Lai Q."/>
        </authorList>
    </citation>
    <scope>NUCLEOTIDE SEQUENCE [LARGE SCALE GENOMIC DNA]</scope>
    <source>
        <strain evidence="2 3">22II-S11-z7</strain>
    </source>
</reference>
<keyword evidence="1" id="KW-0812">Transmembrane</keyword>
<comment type="caution">
    <text evidence="2">The sequence shown here is derived from an EMBL/GenBank/DDBJ whole genome shotgun (WGS) entry which is preliminary data.</text>
</comment>
<evidence type="ECO:0000313" key="3">
    <source>
        <dbReference type="Proteomes" id="UP000023541"/>
    </source>
</evidence>
<protein>
    <submittedName>
        <fullName evidence="2">Uncharacterized protein</fullName>
    </submittedName>
</protein>
<dbReference type="STRING" id="1317122.ATO12_15990"/>
<dbReference type="RefSeq" id="WP_034242141.1">
    <property type="nucleotide sequence ID" value="NZ_AQRA01000005.1"/>
</dbReference>
<gene>
    <name evidence="2" type="ORF">ATO12_15990</name>
</gene>
<evidence type="ECO:0000313" key="2">
    <source>
        <dbReference type="EMBL" id="EZH73440.1"/>
    </source>
</evidence>
<evidence type="ECO:0000256" key="1">
    <source>
        <dbReference type="SAM" id="Phobius"/>
    </source>
</evidence>
<dbReference type="eggNOG" id="ENOG502ZMUE">
    <property type="taxonomic scope" value="Bacteria"/>
</dbReference>
<organism evidence="2 3">
    <name type="scientific">Aquimarina atlantica</name>
    <dbReference type="NCBI Taxonomy" id="1317122"/>
    <lineage>
        <taxon>Bacteria</taxon>
        <taxon>Pseudomonadati</taxon>
        <taxon>Bacteroidota</taxon>
        <taxon>Flavobacteriia</taxon>
        <taxon>Flavobacteriales</taxon>
        <taxon>Flavobacteriaceae</taxon>
        <taxon>Aquimarina</taxon>
    </lineage>
</organism>
<dbReference type="Proteomes" id="UP000023541">
    <property type="component" value="Unassembled WGS sequence"/>
</dbReference>
<keyword evidence="3" id="KW-1185">Reference proteome</keyword>
<keyword evidence="1" id="KW-0472">Membrane</keyword>
<dbReference type="AlphaFoldDB" id="A0A023BTY2"/>
<keyword evidence="1" id="KW-1133">Transmembrane helix</keyword>
<sequence>MKHVLSILTIMLGLITIFCIGMFLQRANIEYNANGRFLSPDGVVYYEQAKQVYGILALLGVFLTGTLIYKQIKKNN</sequence>
<feature type="transmembrane region" description="Helical" evidence="1">
    <location>
        <begin position="51"/>
        <end position="69"/>
    </location>
</feature>